<name>C7NB56_LEPBD</name>
<protein>
    <submittedName>
        <fullName evidence="2">Uncharacterized protein</fullName>
    </submittedName>
</protein>
<accession>C7NB56</accession>
<dbReference type="AlphaFoldDB" id="C7NB56"/>
<feature type="compositionally biased region" description="Basic and acidic residues" evidence="1">
    <location>
        <begin position="239"/>
        <end position="258"/>
    </location>
</feature>
<dbReference type="HOGENOM" id="CLU_962399_0_0_0"/>
<evidence type="ECO:0000313" key="3">
    <source>
        <dbReference type="Proteomes" id="UP000001910"/>
    </source>
</evidence>
<evidence type="ECO:0000256" key="1">
    <source>
        <dbReference type="SAM" id="MobiDB-lite"/>
    </source>
</evidence>
<organism evidence="2 3">
    <name type="scientific">Leptotrichia buccalis (strain ATCC 14201 / DSM 1135 / JCM 12969 / NCTC 10249 / C-1013-b)</name>
    <dbReference type="NCBI Taxonomy" id="523794"/>
    <lineage>
        <taxon>Bacteria</taxon>
        <taxon>Fusobacteriati</taxon>
        <taxon>Fusobacteriota</taxon>
        <taxon>Fusobacteriia</taxon>
        <taxon>Fusobacteriales</taxon>
        <taxon>Leptotrichiaceae</taxon>
        <taxon>Leptotrichia</taxon>
    </lineage>
</organism>
<feature type="compositionally biased region" description="Polar residues" evidence="1">
    <location>
        <begin position="259"/>
        <end position="276"/>
    </location>
</feature>
<keyword evidence="3" id="KW-1185">Reference proteome</keyword>
<reference evidence="2 3" key="1">
    <citation type="journal article" date="2009" name="Stand. Genomic Sci.">
        <title>Complete genome sequence of Leptotrichia buccalis type strain (C-1013-b).</title>
        <authorList>
            <person name="Ivanova N."/>
            <person name="Gronow S."/>
            <person name="Lapidus A."/>
            <person name="Copeland A."/>
            <person name="Glavina Del Rio T."/>
            <person name="Nolan M."/>
            <person name="Lucas S."/>
            <person name="Chen F."/>
            <person name="Tice H."/>
            <person name="Cheng J.F."/>
            <person name="Saunders E."/>
            <person name="Bruce D."/>
            <person name="Goodwin L."/>
            <person name="Brettin T."/>
            <person name="Detter J.C."/>
            <person name="Han C."/>
            <person name="Pitluck S."/>
            <person name="Mikhailova N."/>
            <person name="Pati A."/>
            <person name="Mavrommatis K."/>
            <person name="Chen A."/>
            <person name="Palaniappan K."/>
            <person name="Land M."/>
            <person name="Hauser L."/>
            <person name="Chang Y.J."/>
            <person name="Jeffries C.D."/>
            <person name="Chain P."/>
            <person name="Rohde C."/>
            <person name="Goker M."/>
            <person name="Bristow J."/>
            <person name="Eisen J.A."/>
            <person name="Markowitz V."/>
            <person name="Hugenholtz P."/>
            <person name="Kyrpides N.C."/>
            <person name="Klenk H.P."/>
        </authorList>
    </citation>
    <scope>NUCLEOTIDE SEQUENCE [LARGE SCALE GENOMIC DNA]</scope>
    <source>
        <strain evidence="3">ATCC 14201 / DSM 1135 / JCM 12969 / NCTC 10249 / C-1013-b</strain>
    </source>
</reference>
<proteinExistence type="predicted"/>
<feature type="region of interest" description="Disordered" evidence="1">
    <location>
        <begin position="239"/>
        <end position="276"/>
    </location>
</feature>
<sequence length="289" mass="33609">MGHNKNSKSILDFFSKGFDKLSNWTKNREKAIDKKEFINKFESFDVEFSRNDKGIPVVNTTHNKNGVIEKFYVEYVEKSLSEKEDLHEKILKAKYKYLAEIMGVLHEADLEITKIDVSLESVMPEIIAPMTTALKDNLGHYGFNEDATINVIGEDEDIKLESRMMLENNGIKQWDFSGHIIKNGGKFNISLDGKGNILEKNISNDSATIEKNVKYIMLYSRNLKRTYYDNVSEEFMEKEYKKEEFSKKNPEKLKKESDATNTPSNERIENFENSFATYGDVEEEEWYSF</sequence>
<gene>
    <name evidence="2" type="ordered locus">Lebu_1513</name>
</gene>
<evidence type="ECO:0000313" key="2">
    <source>
        <dbReference type="EMBL" id="ACV39387.1"/>
    </source>
</evidence>
<dbReference type="KEGG" id="lba:Lebu_1513"/>
<dbReference type="EMBL" id="CP001685">
    <property type="protein sequence ID" value="ACV39387.1"/>
    <property type="molecule type" value="Genomic_DNA"/>
</dbReference>
<dbReference type="Proteomes" id="UP000001910">
    <property type="component" value="Chromosome"/>
</dbReference>
<dbReference type="RefSeq" id="WP_015769728.1">
    <property type="nucleotide sequence ID" value="NC_013192.1"/>
</dbReference>